<reference evidence="2 3" key="1">
    <citation type="submission" date="2023-03" db="EMBL/GenBank/DDBJ databases">
        <title>High recombination rates correlate with genetic variation in Cardiocondyla obscurior ants.</title>
        <authorList>
            <person name="Errbii M."/>
        </authorList>
    </citation>
    <scope>NUCLEOTIDE SEQUENCE [LARGE SCALE GENOMIC DNA]</scope>
    <source>
        <strain evidence="2">Alpha-2009</strain>
        <tissue evidence="2">Whole body</tissue>
    </source>
</reference>
<evidence type="ECO:0000313" key="2">
    <source>
        <dbReference type="EMBL" id="KAL0130256.1"/>
    </source>
</evidence>
<sequence length="118" mass="13331">MNNKEAVQHHICTQGPPISERPRRLIGKKLAAARKEFNTLLARGIIRPSASPLHLVPKKLGDWRATGDYRKINSVTIPNSYPLPIIEDLLQECHNSTVFSKVDLQRAYYHVPVAPEDI</sequence>
<evidence type="ECO:0000259" key="1">
    <source>
        <dbReference type="Pfam" id="PF00078"/>
    </source>
</evidence>
<dbReference type="PANTHER" id="PTHR24559">
    <property type="entry name" value="TRANSPOSON TY3-I GAG-POL POLYPROTEIN"/>
    <property type="match status" value="1"/>
</dbReference>
<evidence type="ECO:0000313" key="3">
    <source>
        <dbReference type="Proteomes" id="UP001430953"/>
    </source>
</evidence>
<name>A0AAW2GSJ3_9HYME</name>
<dbReference type="GO" id="GO:0071897">
    <property type="term" value="P:DNA biosynthetic process"/>
    <property type="evidence" value="ECO:0007669"/>
    <property type="project" value="UniProtKB-ARBA"/>
</dbReference>
<dbReference type="EMBL" id="JADYXP020000002">
    <property type="protein sequence ID" value="KAL0130256.1"/>
    <property type="molecule type" value="Genomic_DNA"/>
</dbReference>
<proteinExistence type="predicted"/>
<organism evidence="2 3">
    <name type="scientific">Cardiocondyla obscurior</name>
    <dbReference type="NCBI Taxonomy" id="286306"/>
    <lineage>
        <taxon>Eukaryota</taxon>
        <taxon>Metazoa</taxon>
        <taxon>Ecdysozoa</taxon>
        <taxon>Arthropoda</taxon>
        <taxon>Hexapoda</taxon>
        <taxon>Insecta</taxon>
        <taxon>Pterygota</taxon>
        <taxon>Neoptera</taxon>
        <taxon>Endopterygota</taxon>
        <taxon>Hymenoptera</taxon>
        <taxon>Apocrita</taxon>
        <taxon>Aculeata</taxon>
        <taxon>Formicoidea</taxon>
        <taxon>Formicidae</taxon>
        <taxon>Myrmicinae</taxon>
        <taxon>Cardiocondyla</taxon>
    </lineage>
</organism>
<dbReference type="PANTHER" id="PTHR24559:SF444">
    <property type="entry name" value="REVERSE TRANSCRIPTASE DOMAIN-CONTAINING PROTEIN"/>
    <property type="match status" value="1"/>
</dbReference>
<accession>A0AAW2GSJ3</accession>
<dbReference type="InterPro" id="IPR043502">
    <property type="entry name" value="DNA/RNA_pol_sf"/>
</dbReference>
<gene>
    <name evidence="2" type="ORF">PUN28_002094</name>
</gene>
<dbReference type="CDD" id="cd01647">
    <property type="entry name" value="RT_LTR"/>
    <property type="match status" value="1"/>
</dbReference>
<dbReference type="Pfam" id="PF00078">
    <property type="entry name" value="RVT_1"/>
    <property type="match status" value="1"/>
</dbReference>
<dbReference type="InterPro" id="IPR053134">
    <property type="entry name" value="RNA-dir_DNA_polymerase"/>
</dbReference>
<dbReference type="AlphaFoldDB" id="A0AAW2GSJ3"/>
<dbReference type="InterPro" id="IPR000477">
    <property type="entry name" value="RT_dom"/>
</dbReference>
<comment type="caution">
    <text evidence="2">The sequence shown here is derived from an EMBL/GenBank/DDBJ whole genome shotgun (WGS) entry which is preliminary data.</text>
</comment>
<keyword evidence="3" id="KW-1185">Reference proteome</keyword>
<dbReference type="Gene3D" id="3.10.10.10">
    <property type="entry name" value="HIV Type 1 Reverse Transcriptase, subunit A, domain 1"/>
    <property type="match status" value="1"/>
</dbReference>
<protein>
    <recommendedName>
        <fullName evidence="1">Reverse transcriptase domain-containing protein</fullName>
    </recommendedName>
</protein>
<dbReference type="SUPFAM" id="SSF56672">
    <property type="entry name" value="DNA/RNA polymerases"/>
    <property type="match status" value="1"/>
</dbReference>
<dbReference type="Proteomes" id="UP001430953">
    <property type="component" value="Unassembled WGS sequence"/>
</dbReference>
<feature type="domain" description="Reverse transcriptase" evidence="1">
    <location>
        <begin position="56"/>
        <end position="116"/>
    </location>
</feature>